<sequence>MRIPALAALLPKALPSKGLLVEWLEEGWGSGVETVAAACHLPLAAGRVWAVVEERDEFFPAPFGELCQNHPLLVVRSREVRERYWAVEECLRCSGVGLTWCRIDRPPPVVLRRWKLAVERGGGIGVLFRPKLHQKEPTWADVRWLVTPVPGTPEGRRWQVALLYSRGGFVTGVITLERHHATGVVRVVSPVGHSTVSTGGTCATAAACRAVG</sequence>
<dbReference type="AlphaFoldDB" id="A0A7C4QKC1"/>
<name>A0A7C4QKC1_9PLAN</name>
<dbReference type="SUPFAM" id="SSF52540">
    <property type="entry name" value="P-loop containing nucleoside triphosphate hydrolases"/>
    <property type="match status" value="1"/>
</dbReference>
<organism evidence="1">
    <name type="scientific">Schlesneria paludicola</name>
    <dbReference type="NCBI Taxonomy" id="360056"/>
    <lineage>
        <taxon>Bacteria</taxon>
        <taxon>Pseudomonadati</taxon>
        <taxon>Planctomycetota</taxon>
        <taxon>Planctomycetia</taxon>
        <taxon>Planctomycetales</taxon>
        <taxon>Planctomycetaceae</taxon>
        <taxon>Schlesneria</taxon>
    </lineage>
</organism>
<gene>
    <name evidence="1" type="ORF">ENS64_17285</name>
</gene>
<reference evidence="1" key="1">
    <citation type="journal article" date="2020" name="mSystems">
        <title>Genome- and Community-Level Interaction Insights into Carbon Utilization and Element Cycling Functions of Hydrothermarchaeota in Hydrothermal Sediment.</title>
        <authorList>
            <person name="Zhou Z."/>
            <person name="Liu Y."/>
            <person name="Xu W."/>
            <person name="Pan J."/>
            <person name="Luo Z.H."/>
            <person name="Li M."/>
        </authorList>
    </citation>
    <scope>NUCLEOTIDE SEQUENCE [LARGE SCALE GENOMIC DNA]</scope>
    <source>
        <strain evidence="1">SpSt-508</strain>
    </source>
</reference>
<proteinExistence type="predicted"/>
<dbReference type="EMBL" id="DSVQ01000019">
    <property type="protein sequence ID" value="HGT41001.1"/>
    <property type="molecule type" value="Genomic_DNA"/>
</dbReference>
<dbReference type="Gene3D" id="3.40.50.300">
    <property type="entry name" value="P-loop containing nucleotide triphosphate hydrolases"/>
    <property type="match status" value="1"/>
</dbReference>
<evidence type="ECO:0000313" key="1">
    <source>
        <dbReference type="EMBL" id="HGT41001.1"/>
    </source>
</evidence>
<protein>
    <submittedName>
        <fullName evidence="1">Uncharacterized protein</fullName>
    </submittedName>
</protein>
<comment type="caution">
    <text evidence="1">The sequence shown here is derived from an EMBL/GenBank/DDBJ whole genome shotgun (WGS) entry which is preliminary data.</text>
</comment>
<dbReference type="InterPro" id="IPR027417">
    <property type="entry name" value="P-loop_NTPase"/>
</dbReference>
<accession>A0A7C4QKC1</accession>